<dbReference type="Proteomes" id="UP001314229">
    <property type="component" value="Unassembled WGS sequence"/>
</dbReference>
<evidence type="ECO:0000313" key="13">
    <source>
        <dbReference type="EMBL" id="CAK6979860.1"/>
    </source>
</evidence>
<feature type="compositionally biased region" description="Pro residues" evidence="10">
    <location>
        <begin position="256"/>
        <end position="270"/>
    </location>
</feature>
<evidence type="ECO:0000256" key="5">
    <source>
        <dbReference type="ARBA" id="ARBA00022679"/>
    </source>
</evidence>
<protein>
    <recommendedName>
        <fullName evidence="2">non-specific serine/threonine protein kinase</fullName>
        <ecNumber evidence="2">2.7.11.1</ecNumber>
    </recommendedName>
</protein>
<keyword evidence="6 9" id="KW-0547">Nucleotide-binding</keyword>
<reference evidence="13 14" key="1">
    <citation type="submission" date="2024-01" db="EMBL/GenBank/DDBJ databases">
        <authorList>
            <person name="Alioto T."/>
            <person name="Alioto T."/>
            <person name="Gomez Garrido J."/>
        </authorList>
    </citation>
    <scope>NUCLEOTIDE SEQUENCE [LARGE SCALE GENOMIC DNA]</scope>
</reference>
<dbReference type="InterPro" id="IPR011009">
    <property type="entry name" value="Kinase-like_dom_sf"/>
</dbReference>
<dbReference type="FunFam" id="3.30.200.20:FF:000069">
    <property type="entry name" value="Non-specific serine/threonine protein kinase"/>
    <property type="match status" value="1"/>
</dbReference>
<evidence type="ECO:0000256" key="1">
    <source>
        <dbReference type="ARBA" id="ARBA00004496"/>
    </source>
</evidence>
<accession>A0AAV1Q8H7</accession>
<dbReference type="SMART" id="SM00220">
    <property type="entry name" value="S_TKc"/>
    <property type="match status" value="1"/>
</dbReference>
<evidence type="ECO:0000256" key="6">
    <source>
        <dbReference type="ARBA" id="ARBA00022741"/>
    </source>
</evidence>
<evidence type="ECO:0000256" key="10">
    <source>
        <dbReference type="SAM" id="MobiDB-lite"/>
    </source>
</evidence>
<name>A0AAV1Q8H7_SCOSC</name>
<dbReference type="SUPFAM" id="SSF56112">
    <property type="entry name" value="Protein kinase-like (PK-like)"/>
    <property type="match status" value="1"/>
</dbReference>
<dbReference type="InterPro" id="IPR036936">
    <property type="entry name" value="CRIB_dom_sf"/>
</dbReference>
<proteinExistence type="predicted"/>
<dbReference type="SMART" id="SM00285">
    <property type="entry name" value="PBD"/>
    <property type="match status" value="1"/>
</dbReference>
<keyword evidence="7 13" id="KW-0418">Kinase</keyword>
<dbReference type="Gene3D" id="3.30.200.20">
    <property type="entry name" value="Phosphorylase Kinase, domain 1"/>
    <property type="match status" value="1"/>
</dbReference>
<dbReference type="InterPro" id="IPR017441">
    <property type="entry name" value="Protein_kinase_ATP_BS"/>
</dbReference>
<evidence type="ECO:0000259" key="11">
    <source>
        <dbReference type="PROSITE" id="PS50011"/>
    </source>
</evidence>
<comment type="caution">
    <text evidence="13">The sequence shown here is derived from an EMBL/GenBank/DDBJ whole genome shotgun (WGS) entry which is preliminary data.</text>
</comment>
<evidence type="ECO:0000256" key="8">
    <source>
        <dbReference type="ARBA" id="ARBA00022840"/>
    </source>
</evidence>
<dbReference type="GO" id="GO:0004674">
    <property type="term" value="F:protein serine/threonine kinase activity"/>
    <property type="evidence" value="ECO:0007669"/>
    <property type="project" value="UniProtKB-KW"/>
</dbReference>
<feature type="region of interest" description="Disordered" evidence="10">
    <location>
        <begin position="1"/>
        <end position="54"/>
    </location>
</feature>
<dbReference type="InterPro" id="IPR000719">
    <property type="entry name" value="Prot_kinase_dom"/>
</dbReference>
<keyword evidence="3" id="KW-0963">Cytoplasm</keyword>
<dbReference type="GO" id="GO:0005737">
    <property type="term" value="C:cytoplasm"/>
    <property type="evidence" value="ECO:0007669"/>
    <property type="project" value="UniProtKB-SubCell"/>
</dbReference>
<comment type="subcellular location">
    <subcellularLocation>
        <location evidence="1">Cytoplasm</location>
    </subcellularLocation>
</comment>
<organism evidence="13 14">
    <name type="scientific">Scomber scombrus</name>
    <name type="common">Atlantic mackerel</name>
    <name type="synonym">Scomber vernalis</name>
    <dbReference type="NCBI Taxonomy" id="13677"/>
    <lineage>
        <taxon>Eukaryota</taxon>
        <taxon>Metazoa</taxon>
        <taxon>Chordata</taxon>
        <taxon>Craniata</taxon>
        <taxon>Vertebrata</taxon>
        <taxon>Euteleostomi</taxon>
        <taxon>Actinopterygii</taxon>
        <taxon>Neopterygii</taxon>
        <taxon>Teleostei</taxon>
        <taxon>Neoteleostei</taxon>
        <taxon>Acanthomorphata</taxon>
        <taxon>Pelagiaria</taxon>
        <taxon>Scombriformes</taxon>
        <taxon>Scombridae</taxon>
        <taxon>Scomber</taxon>
    </lineage>
</organism>
<evidence type="ECO:0000256" key="9">
    <source>
        <dbReference type="PROSITE-ProRule" id="PRU10141"/>
    </source>
</evidence>
<keyword evidence="5" id="KW-0808">Transferase</keyword>
<dbReference type="Pfam" id="PF00069">
    <property type="entry name" value="Pkinase"/>
    <property type="match status" value="1"/>
</dbReference>
<dbReference type="Pfam" id="PF00786">
    <property type="entry name" value="PBD"/>
    <property type="match status" value="1"/>
</dbReference>
<evidence type="ECO:0000313" key="14">
    <source>
        <dbReference type="Proteomes" id="UP001314229"/>
    </source>
</evidence>
<dbReference type="InterPro" id="IPR051931">
    <property type="entry name" value="PAK3-like"/>
</dbReference>
<feature type="compositionally biased region" description="Acidic residues" evidence="10">
    <location>
        <begin position="173"/>
        <end position="182"/>
    </location>
</feature>
<dbReference type="AlphaFoldDB" id="A0AAV1Q8H7"/>
<dbReference type="InterPro" id="IPR008271">
    <property type="entry name" value="Ser/Thr_kinase_AS"/>
</dbReference>
<dbReference type="EC" id="2.7.11.1" evidence="2"/>
<evidence type="ECO:0000256" key="3">
    <source>
        <dbReference type="ARBA" id="ARBA00022490"/>
    </source>
</evidence>
<dbReference type="InterPro" id="IPR033923">
    <property type="entry name" value="PAK_BD"/>
</dbReference>
<dbReference type="PROSITE" id="PS00108">
    <property type="entry name" value="PROTEIN_KINASE_ST"/>
    <property type="match status" value="1"/>
</dbReference>
<keyword evidence="14" id="KW-1185">Reference proteome</keyword>
<dbReference type="PANTHER" id="PTHR45832:SF10">
    <property type="entry name" value="NON-SPECIFIC SERINE_THREONINE PROTEIN KINASE"/>
    <property type="match status" value="1"/>
</dbReference>
<feature type="domain" description="CRIB" evidence="12">
    <location>
        <begin position="74"/>
        <end position="87"/>
    </location>
</feature>
<evidence type="ECO:0000256" key="7">
    <source>
        <dbReference type="ARBA" id="ARBA00022777"/>
    </source>
</evidence>
<evidence type="ECO:0000256" key="2">
    <source>
        <dbReference type="ARBA" id="ARBA00012513"/>
    </source>
</evidence>
<sequence>MSDNGEVEDKPPAPPMRNTSTLIGSCNKDPAPLNHGSKPLPPNPEDKKKKDRSIRFILTGGGDKTYKKKERPEISLPSDFEHTIHVGFDAVTGEFTGMPEQWARLLQTSNITKLEQKKNPQAVLDVLKFYDSKETANSQKYMSFTDKSADAYSSSTTASSKAVSETPAIATVSEDDDEDEAEPPPVIAPRPEHTKSIYTRSVIEPLPPPPTKDAATSPITMPTASTAAAAAANNNNTASAATAAVTPALPAEGAPSSPPSASPAPGPSLPRPQDKTRKKKMSDEEILEKLRTIVSVGDPKKKYTRFEKIGQGASGTVYTAIDIATGQEVAIKQMNLQQQPKKELIINEILVMRENKNPNIVNYLDSYLVGDELWVVMEYLAGGSLTDVVTETCMDEAQIAAVCRECLQALEFLHSNQVIHRDIKSDNILLGMDGSVKLTDFGFCAQITPEQSKRSTMVGTPYWMAPEVVTRKAYGPKVDIWSLGIMAIEMVEGEPPYLNENPLRALYLIATNGTPELQNPEKLSTTFRDFLNRCLEMDVEKRGSAKELLQHQFLKMAKPLSSLTPLIVAAKEAAKNNR</sequence>
<dbReference type="Gene3D" id="3.90.810.10">
    <property type="entry name" value="CRIB domain"/>
    <property type="match status" value="1"/>
</dbReference>
<dbReference type="PROSITE" id="PS50011">
    <property type="entry name" value="PROTEIN_KINASE_DOM"/>
    <property type="match status" value="1"/>
</dbReference>
<dbReference type="PANTHER" id="PTHR45832">
    <property type="entry name" value="SERINE/THREONINE-PROTEIN KINASE SAMKA-RELATED-RELATED"/>
    <property type="match status" value="1"/>
</dbReference>
<feature type="binding site" evidence="9">
    <location>
        <position position="332"/>
    </location>
    <ligand>
        <name>ATP</name>
        <dbReference type="ChEBI" id="CHEBI:30616"/>
    </ligand>
</feature>
<dbReference type="FunFam" id="1.10.510.10:FF:000011">
    <property type="entry name" value="Non-specific serine/threonine protein kinase"/>
    <property type="match status" value="1"/>
</dbReference>
<evidence type="ECO:0000259" key="12">
    <source>
        <dbReference type="PROSITE" id="PS50108"/>
    </source>
</evidence>
<feature type="domain" description="Protein kinase" evidence="11">
    <location>
        <begin position="303"/>
        <end position="554"/>
    </location>
</feature>
<dbReference type="Gene3D" id="1.10.510.10">
    <property type="entry name" value="Transferase(Phosphotransferase) domain 1"/>
    <property type="match status" value="1"/>
</dbReference>
<dbReference type="FunFam" id="3.90.810.10:FF:000001">
    <property type="entry name" value="Non-specific serine/threonine protein kinase"/>
    <property type="match status" value="1"/>
</dbReference>
<gene>
    <name evidence="13" type="ORF">FSCOSCO3_A002880</name>
</gene>
<dbReference type="PROSITE" id="PS50108">
    <property type="entry name" value="CRIB"/>
    <property type="match status" value="1"/>
</dbReference>
<feature type="region of interest" description="Disordered" evidence="10">
    <location>
        <begin position="156"/>
        <end position="219"/>
    </location>
</feature>
<dbReference type="InterPro" id="IPR000095">
    <property type="entry name" value="CRIB_dom"/>
</dbReference>
<dbReference type="EMBL" id="CAWUFR010000620">
    <property type="protein sequence ID" value="CAK6979860.1"/>
    <property type="molecule type" value="Genomic_DNA"/>
</dbReference>
<dbReference type="GO" id="GO:0005524">
    <property type="term" value="F:ATP binding"/>
    <property type="evidence" value="ECO:0007669"/>
    <property type="project" value="UniProtKB-UniRule"/>
</dbReference>
<evidence type="ECO:0000256" key="4">
    <source>
        <dbReference type="ARBA" id="ARBA00022527"/>
    </source>
</evidence>
<keyword evidence="8 9" id="KW-0067">ATP-binding</keyword>
<dbReference type="CDD" id="cd01093">
    <property type="entry name" value="CRIB_PAK_like"/>
    <property type="match status" value="1"/>
</dbReference>
<dbReference type="PROSITE" id="PS00107">
    <property type="entry name" value="PROTEIN_KINASE_ATP"/>
    <property type="match status" value="1"/>
</dbReference>
<feature type="compositionally biased region" description="Low complexity" evidence="10">
    <location>
        <begin position="156"/>
        <end position="166"/>
    </location>
</feature>
<feature type="region of interest" description="Disordered" evidence="10">
    <location>
        <begin position="249"/>
        <end position="283"/>
    </location>
</feature>
<keyword evidence="4" id="KW-0723">Serine/threonine-protein kinase</keyword>